<dbReference type="Pfam" id="PF11521">
    <property type="entry name" value="TFIIE-A_C"/>
    <property type="match status" value="1"/>
</dbReference>
<dbReference type="SMART" id="SM00531">
    <property type="entry name" value="TFIIE"/>
    <property type="match status" value="1"/>
</dbReference>
<accession>A0A0N5ANH9</accession>
<comment type="similarity">
    <text evidence="1">Belongs to the TFIIE alpha subunit family.</text>
</comment>
<dbReference type="GO" id="GO:0006367">
    <property type="term" value="P:transcription initiation at RNA polymerase II promoter"/>
    <property type="evidence" value="ECO:0007669"/>
    <property type="project" value="InterPro"/>
</dbReference>
<dbReference type="InterPro" id="IPR002853">
    <property type="entry name" value="TFIIE_asu"/>
</dbReference>
<protein>
    <submittedName>
        <fullName evidence="7">HTH TFE/IIEalpha-type domain-containing protein</fullName>
    </submittedName>
</protein>
<dbReference type="Gene3D" id="3.30.40.10">
    <property type="entry name" value="Zinc/RING finger domain, C3HC4 (zinc finger)"/>
    <property type="match status" value="1"/>
</dbReference>
<dbReference type="InterPro" id="IPR017919">
    <property type="entry name" value="TFIIE/TFIIEa_HTH"/>
</dbReference>
<proteinExistence type="inferred from homology"/>
<feature type="compositionally biased region" description="Basic and acidic residues" evidence="4">
    <location>
        <begin position="338"/>
        <end position="350"/>
    </location>
</feature>
<dbReference type="PROSITE" id="PS51344">
    <property type="entry name" value="HTH_TFE_IIE"/>
    <property type="match status" value="1"/>
</dbReference>
<dbReference type="Gene3D" id="6.10.140.1250">
    <property type="match status" value="1"/>
</dbReference>
<dbReference type="Proteomes" id="UP000046393">
    <property type="component" value="Unplaced"/>
</dbReference>
<organism evidence="6 7">
    <name type="scientific">Syphacia muris</name>
    <dbReference type="NCBI Taxonomy" id="451379"/>
    <lineage>
        <taxon>Eukaryota</taxon>
        <taxon>Metazoa</taxon>
        <taxon>Ecdysozoa</taxon>
        <taxon>Nematoda</taxon>
        <taxon>Chromadorea</taxon>
        <taxon>Rhabditida</taxon>
        <taxon>Spirurina</taxon>
        <taxon>Oxyuridomorpha</taxon>
        <taxon>Oxyuroidea</taxon>
        <taxon>Oxyuridae</taxon>
        <taxon>Syphacia</taxon>
    </lineage>
</organism>
<evidence type="ECO:0000313" key="7">
    <source>
        <dbReference type="WBParaSite" id="SMUV_0000616601-mRNA-1"/>
    </source>
</evidence>
<dbReference type="PANTHER" id="PTHR13097">
    <property type="entry name" value="TRANSCRIPTION INITIATION FACTOR IIE, ALPHA SUBUNIT"/>
    <property type="match status" value="1"/>
</dbReference>
<keyword evidence="3" id="KW-0804">Transcription</keyword>
<dbReference type="Pfam" id="PF02002">
    <property type="entry name" value="TFIIE_alpha"/>
    <property type="match status" value="1"/>
</dbReference>
<dbReference type="InterPro" id="IPR013083">
    <property type="entry name" value="Znf_RING/FYVE/PHD"/>
</dbReference>
<dbReference type="InterPro" id="IPR021600">
    <property type="entry name" value="TFIIE_asu_C"/>
</dbReference>
<feature type="domain" description="HTH TFE/IIEalpha-type" evidence="5">
    <location>
        <begin position="27"/>
        <end position="116"/>
    </location>
</feature>
<name>A0A0N5ANH9_9BILA</name>
<dbReference type="GO" id="GO:0005673">
    <property type="term" value="C:transcription factor TFIIE complex"/>
    <property type="evidence" value="ECO:0007669"/>
    <property type="project" value="TreeGrafter"/>
</dbReference>
<dbReference type="InterPro" id="IPR024550">
    <property type="entry name" value="TFIIEa/SarR/Rpc3_HTH_dom"/>
</dbReference>
<keyword evidence="6" id="KW-1185">Reference proteome</keyword>
<evidence type="ECO:0000256" key="1">
    <source>
        <dbReference type="ARBA" id="ARBA00008947"/>
    </source>
</evidence>
<dbReference type="PANTHER" id="PTHR13097:SF7">
    <property type="entry name" value="GENERAL TRANSCRIPTION FACTOR IIE SUBUNIT 1"/>
    <property type="match status" value="1"/>
</dbReference>
<evidence type="ECO:0000256" key="2">
    <source>
        <dbReference type="ARBA" id="ARBA00023015"/>
    </source>
</evidence>
<dbReference type="AlphaFoldDB" id="A0A0N5ANH9"/>
<reference evidence="7" key="1">
    <citation type="submission" date="2017-02" db="UniProtKB">
        <authorList>
            <consortium name="WormBaseParasite"/>
        </authorList>
    </citation>
    <scope>IDENTIFICATION</scope>
</reference>
<evidence type="ECO:0000256" key="4">
    <source>
        <dbReference type="SAM" id="MobiDB-lite"/>
    </source>
</evidence>
<evidence type="ECO:0000313" key="6">
    <source>
        <dbReference type="Proteomes" id="UP000046393"/>
    </source>
</evidence>
<keyword evidence="2" id="KW-0805">Transcription regulation</keyword>
<sequence>MTESHLQSDSKDGDQKNTILEELPENLLRFAQIVTKAFYGREHYVVVDYVQKNTCIKEEDLRQLLKFDQRFIRSVLNQLKVDKILKERVVSEELDGRARKVNYYFINYRALLNVTKYKIDHMRQRLEVRDKDEVHKASYKCSGCRHHYDAMEMDKIFDPVTQELRCWRCQHIVEPDETAGPTEETRSSLARFNEQMAPLYSMIQGLDGIRLAQHLLEPPLKVIDNNTTDDAHERKVLQVGEVAFKGHSVSRSTMYQNGITVSIEGENATPQVEEKKVVPWLQNQLYSPNSGDDPSKSAFAGLVDDPLSLAEADPVVENPVENEVENLLMEEFEQAPEPSKEPPQKMAKLEEEPEALAESDEEDTITVGGKKYFLDEITPEIVRQMTEAEKEAYINMTREEFEEMF</sequence>
<dbReference type="WBParaSite" id="SMUV_0000616601-mRNA-1">
    <property type="protein sequence ID" value="SMUV_0000616601-mRNA-1"/>
    <property type="gene ID" value="SMUV_0000616601"/>
</dbReference>
<dbReference type="SUPFAM" id="SSF57783">
    <property type="entry name" value="Zinc beta-ribbon"/>
    <property type="match status" value="1"/>
</dbReference>
<feature type="compositionally biased region" description="Acidic residues" evidence="4">
    <location>
        <begin position="351"/>
        <end position="364"/>
    </location>
</feature>
<feature type="region of interest" description="Disordered" evidence="4">
    <location>
        <begin position="334"/>
        <end position="364"/>
    </location>
</feature>
<dbReference type="STRING" id="451379.A0A0N5ANH9"/>
<evidence type="ECO:0000259" key="5">
    <source>
        <dbReference type="PROSITE" id="PS51344"/>
    </source>
</evidence>
<evidence type="ECO:0000256" key="3">
    <source>
        <dbReference type="ARBA" id="ARBA00023163"/>
    </source>
</evidence>
<dbReference type="InterPro" id="IPR039997">
    <property type="entry name" value="TFE"/>
</dbReference>